<name>A0ACC0CA55_CATRO</name>
<dbReference type="EMBL" id="CM044701">
    <property type="protein sequence ID" value="KAI5681674.1"/>
    <property type="molecule type" value="Genomic_DNA"/>
</dbReference>
<dbReference type="Proteomes" id="UP001060085">
    <property type="component" value="Linkage Group LG01"/>
</dbReference>
<evidence type="ECO:0000313" key="2">
    <source>
        <dbReference type="Proteomes" id="UP001060085"/>
    </source>
</evidence>
<accession>A0ACC0CA55</accession>
<proteinExistence type="predicted"/>
<sequence>MFLPPRSSRPFNCSRTTEFHQPLHFDEELHPPPYGGRRDGFGGRGMRRHFEEVSRPQARHGKPLYDDYEHVLFVANRGRGQGDQTLDRMKWKLPRFRLCFTLVGKGSKPKRATVRSWMKFFIKMCRDRNSCILSLKGSSCWELPDSSPKGVRA</sequence>
<reference evidence="2" key="1">
    <citation type="journal article" date="2023" name="Nat. Plants">
        <title>Single-cell RNA sequencing provides a high-resolution roadmap for understanding the multicellular compartmentation of specialized metabolism.</title>
        <authorList>
            <person name="Sun S."/>
            <person name="Shen X."/>
            <person name="Li Y."/>
            <person name="Li Y."/>
            <person name="Wang S."/>
            <person name="Li R."/>
            <person name="Zhang H."/>
            <person name="Shen G."/>
            <person name="Guo B."/>
            <person name="Wei J."/>
            <person name="Xu J."/>
            <person name="St-Pierre B."/>
            <person name="Chen S."/>
            <person name="Sun C."/>
        </authorList>
    </citation>
    <scope>NUCLEOTIDE SEQUENCE [LARGE SCALE GENOMIC DNA]</scope>
</reference>
<gene>
    <name evidence="1" type="ORF">M9H77_02902</name>
</gene>
<keyword evidence="2" id="KW-1185">Reference proteome</keyword>
<protein>
    <submittedName>
        <fullName evidence="1">Uncharacterized protein</fullName>
    </submittedName>
</protein>
<organism evidence="1 2">
    <name type="scientific">Catharanthus roseus</name>
    <name type="common">Madagascar periwinkle</name>
    <name type="synonym">Vinca rosea</name>
    <dbReference type="NCBI Taxonomy" id="4058"/>
    <lineage>
        <taxon>Eukaryota</taxon>
        <taxon>Viridiplantae</taxon>
        <taxon>Streptophyta</taxon>
        <taxon>Embryophyta</taxon>
        <taxon>Tracheophyta</taxon>
        <taxon>Spermatophyta</taxon>
        <taxon>Magnoliopsida</taxon>
        <taxon>eudicotyledons</taxon>
        <taxon>Gunneridae</taxon>
        <taxon>Pentapetalae</taxon>
        <taxon>asterids</taxon>
        <taxon>lamiids</taxon>
        <taxon>Gentianales</taxon>
        <taxon>Apocynaceae</taxon>
        <taxon>Rauvolfioideae</taxon>
        <taxon>Vinceae</taxon>
        <taxon>Catharanthinae</taxon>
        <taxon>Catharanthus</taxon>
    </lineage>
</organism>
<comment type="caution">
    <text evidence="1">The sequence shown here is derived from an EMBL/GenBank/DDBJ whole genome shotgun (WGS) entry which is preliminary data.</text>
</comment>
<evidence type="ECO:0000313" key="1">
    <source>
        <dbReference type="EMBL" id="KAI5681674.1"/>
    </source>
</evidence>